<reference evidence="3" key="2">
    <citation type="submission" date="2025-09" db="UniProtKB">
        <authorList>
            <consortium name="Ensembl"/>
        </authorList>
    </citation>
    <scope>IDENTIFICATION</scope>
</reference>
<evidence type="ECO:0000256" key="1">
    <source>
        <dbReference type="SAM" id="MobiDB-lite"/>
    </source>
</evidence>
<dbReference type="PANTHER" id="PTHR16096:SF8">
    <property type="entry name" value="TRAFFICKING PROTEIN PARTICLE COMPLEX SUBUNIT 14"/>
    <property type="match status" value="1"/>
</dbReference>
<feature type="domain" description="TRAPP14 N-terminal" evidence="2">
    <location>
        <begin position="5"/>
        <end position="83"/>
    </location>
</feature>
<evidence type="ECO:0000259" key="2">
    <source>
        <dbReference type="Pfam" id="PF15806"/>
    </source>
</evidence>
<feature type="region of interest" description="Disordered" evidence="1">
    <location>
        <begin position="150"/>
        <end position="220"/>
    </location>
</feature>
<keyword evidence="4" id="KW-1185">Reference proteome</keyword>
<accession>A0A670ZNH8</accession>
<dbReference type="GO" id="GO:0043014">
    <property type="term" value="F:alpha-tubulin binding"/>
    <property type="evidence" value="ECO:0007669"/>
    <property type="project" value="InterPro"/>
</dbReference>
<dbReference type="Ensembl" id="ENSPTXT00000025083.1">
    <property type="protein sequence ID" value="ENSPTXP00000024332.1"/>
    <property type="gene ID" value="ENSPTXG00000016915.1"/>
</dbReference>
<evidence type="ECO:0000313" key="3">
    <source>
        <dbReference type="Ensembl" id="ENSPTXP00000024332.1"/>
    </source>
</evidence>
<feature type="compositionally biased region" description="Basic and acidic residues" evidence="1">
    <location>
        <begin position="177"/>
        <end position="191"/>
    </location>
</feature>
<dbReference type="Pfam" id="PF15806">
    <property type="entry name" value="TRAPP14_N"/>
    <property type="match status" value="2"/>
</dbReference>
<protein>
    <recommendedName>
        <fullName evidence="2">TRAPP14 N-terminal domain-containing protein</fullName>
    </recommendedName>
</protein>
<dbReference type="GO" id="GO:1990071">
    <property type="term" value="C:TRAPPII protein complex"/>
    <property type="evidence" value="ECO:0007669"/>
    <property type="project" value="TreeGrafter"/>
</dbReference>
<dbReference type="GeneTree" id="ENSGT00390000014725"/>
<dbReference type="InterPro" id="IPR031626">
    <property type="entry name" value="TRAPPC14"/>
</dbReference>
<reference evidence="3" key="1">
    <citation type="submission" date="2025-08" db="UniProtKB">
        <authorList>
            <consortium name="Ensembl"/>
        </authorList>
    </citation>
    <scope>IDENTIFICATION</scope>
</reference>
<organism evidence="3 4">
    <name type="scientific">Pseudonaja textilis</name>
    <name type="common">Eastern brown snake</name>
    <dbReference type="NCBI Taxonomy" id="8673"/>
    <lineage>
        <taxon>Eukaryota</taxon>
        <taxon>Metazoa</taxon>
        <taxon>Chordata</taxon>
        <taxon>Craniata</taxon>
        <taxon>Vertebrata</taxon>
        <taxon>Euteleostomi</taxon>
        <taxon>Lepidosauria</taxon>
        <taxon>Squamata</taxon>
        <taxon>Bifurcata</taxon>
        <taxon>Unidentata</taxon>
        <taxon>Episquamata</taxon>
        <taxon>Toxicofera</taxon>
        <taxon>Serpentes</taxon>
        <taxon>Colubroidea</taxon>
        <taxon>Elapidae</taxon>
        <taxon>Hydrophiinae</taxon>
        <taxon>Pseudonaja</taxon>
    </lineage>
</organism>
<dbReference type="InterPro" id="IPR055453">
    <property type="entry name" value="TRAPP14_N"/>
</dbReference>
<name>A0A670ZNH8_PSETE</name>
<dbReference type="GO" id="GO:0060271">
    <property type="term" value="P:cilium assembly"/>
    <property type="evidence" value="ECO:0007669"/>
    <property type="project" value="InterPro"/>
</dbReference>
<dbReference type="PANTHER" id="PTHR16096">
    <property type="entry name" value="MICROTUBULE-ASSOCIATED PROTEIN 11"/>
    <property type="match status" value="1"/>
</dbReference>
<proteinExistence type="predicted"/>
<dbReference type="Proteomes" id="UP000472273">
    <property type="component" value="Unplaced"/>
</dbReference>
<feature type="compositionally biased region" description="Gly residues" evidence="1">
    <location>
        <begin position="80"/>
        <end position="89"/>
    </location>
</feature>
<feature type="region of interest" description="Disordered" evidence="1">
    <location>
        <begin position="79"/>
        <end position="108"/>
    </location>
</feature>
<evidence type="ECO:0000313" key="4">
    <source>
        <dbReference type="Proteomes" id="UP000472273"/>
    </source>
</evidence>
<sequence>MESQCDYFMYFPAVPFPAREVLLGEPGRYRALPRRNHLYLGETVRFLLVLRCRSDAGGAPRPPWGELAGSLSALASVSPAGGGGGGGGGGDRDRGGGGGGGGGARCAPRSVLTPGSLLQVPPEEPIVSTDEVIFPLTISLDRLPPSTVKAKVSPRLALPPPARALRAGWSEAASPADRGDRLEARPRERRGPRARLPQHPAGPGPFPDLPRGAGRLQGAR</sequence>
<feature type="domain" description="TRAPP14 N-terminal" evidence="2">
    <location>
        <begin position="121"/>
        <end position="152"/>
    </location>
</feature>
<dbReference type="AlphaFoldDB" id="A0A670ZNH8"/>